<evidence type="ECO:0000313" key="1">
    <source>
        <dbReference type="EMBL" id="KAI5679225.1"/>
    </source>
</evidence>
<keyword evidence="2" id="KW-1185">Reference proteome</keyword>
<organism evidence="1 2">
    <name type="scientific">Catharanthus roseus</name>
    <name type="common">Madagascar periwinkle</name>
    <name type="synonym">Vinca rosea</name>
    <dbReference type="NCBI Taxonomy" id="4058"/>
    <lineage>
        <taxon>Eukaryota</taxon>
        <taxon>Viridiplantae</taxon>
        <taxon>Streptophyta</taxon>
        <taxon>Embryophyta</taxon>
        <taxon>Tracheophyta</taxon>
        <taxon>Spermatophyta</taxon>
        <taxon>Magnoliopsida</taxon>
        <taxon>eudicotyledons</taxon>
        <taxon>Gunneridae</taxon>
        <taxon>Pentapetalae</taxon>
        <taxon>asterids</taxon>
        <taxon>lamiids</taxon>
        <taxon>Gentianales</taxon>
        <taxon>Apocynaceae</taxon>
        <taxon>Rauvolfioideae</taxon>
        <taxon>Vinceae</taxon>
        <taxon>Catharanthinae</taxon>
        <taxon>Catharanthus</taxon>
    </lineage>
</organism>
<protein>
    <submittedName>
        <fullName evidence="1">Uncharacterized protein</fullName>
    </submittedName>
</protein>
<accession>A0ACC0C2U5</accession>
<name>A0ACC0C2U5_CATRO</name>
<dbReference type="EMBL" id="CM044702">
    <property type="protein sequence ID" value="KAI5679225.1"/>
    <property type="molecule type" value="Genomic_DNA"/>
</dbReference>
<comment type="caution">
    <text evidence="1">The sequence shown here is derived from an EMBL/GenBank/DDBJ whole genome shotgun (WGS) entry which is preliminary data.</text>
</comment>
<proteinExistence type="predicted"/>
<evidence type="ECO:0000313" key="2">
    <source>
        <dbReference type="Proteomes" id="UP001060085"/>
    </source>
</evidence>
<reference evidence="2" key="1">
    <citation type="journal article" date="2023" name="Nat. Plants">
        <title>Single-cell RNA sequencing provides a high-resolution roadmap for understanding the multicellular compartmentation of specialized metabolism.</title>
        <authorList>
            <person name="Sun S."/>
            <person name="Shen X."/>
            <person name="Li Y."/>
            <person name="Li Y."/>
            <person name="Wang S."/>
            <person name="Li R."/>
            <person name="Zhang H."/>
            <person name="Shen G."/>
            <person name="Guo B."/>
            <person name="Wei J."/>
            <person name="Xu J."/>
            <person name="St-Pierre B."/>
            <person name="Chen S."/>
            <person name="Sun C."/>
        </authorList>
    </citation>
    <scope>NUCLEOTIDE SEQUENCE [LARGE SCALE GENOMIC DNA]</scope>
</reference>
<sequence length="247" mass="27750">MDEMYGLHTTGDYADKALMSPENLMMIMPSDYDSYHGGGGLINSSSSGGGADHHHNRIPMFGSDDNIGTGGFQCSGISETASITPHEIHHHHQRKIIYNNEDYEEHEDHHEDSCSAIKAKIASHPSYPKLIDAYIDCQKREKSGQVGAPPEIASFLDEIRRENEFCRQDVGSTTCLGADPELDEFMETYCDILVKYKSDLSRPFDEARTFLNNIELQLGTLSRVNKNHWPNRDGGRYTGRAYCQFPV</sequence>
<gene>
    <name evidence="1" type="ORF">M9H77_10175</name>
</gene>
<dbReference type="Proteomes" id="UP001060085">
    <property type="component" value="Linkage Group LG02"/>
</dbReference>